<dbReference type="RefSeq" id="WP_276235687.1">
    <property type="nucleotide sequence ID" value="NZ_CP119802.1"/>
</dbReference>
<evidence type="ECO:0000256" key="1">
    <source>
        <dbReference type="SAM" id="Phobius"/>
    </source>
</evidence>
<keyword evidence="1" id="KW-1133">Transmembrane helix</keyword>
<dbReference type="EMBL" id="JBHTAP010000001">
    <property type="protein sequence ID" value="MFC7234673.1"/>
    <property type="molecule type" value="Genomic_DNA"/>
</dbReference>
<keyword evidence="1" id="KW-0812">Transmembrane</keyword>
<evidence type="ECO:0000313" key="3">
    <source>
        <dbReference type="Proteomes" id="UP001596398"/>
    </source>
</evidence>
<dbReference type="AlphaFoldDB" id="A0ABD5ZN47"/>
<accession>A0ABD5ZN47</accession>
<comment type="caution">
    <text evidence="2">The sequence shown here is derived from an EMBL/GenBank/DDBJ whole genome shotgun (WGS) entry which is preliminary data.</text>
</comment>
<feature type="transmembrane region" description="Helical" evidence="1">
    <location>
        <begin position="24"/>
        <end position="47"/>
    </location>
</feature>
<keyword evidence="1" id="KW-0472">Membrane</keyword>
<name>A0ABD5ZN47_9EURY</name>
<organism evidence="2 3">
    <name type="scientific">Halosegnis marinus</name>
    <dbReference type="NCBI Taxonomy" id="3034023"/>
    <lineage>
        <taxon>Archaea</taxon>
        <taxon>Methanobacteriati</taxon>
        <taxon>Methanobacteriota</taxon>
        <taxon>Stenosarchaea group</taxon>
        <taxon>Halobacteria</taxon>
        <taxon>Halobacteriales</taxon>
        <taxon>Natronomonadaceae</taxon>
        <taxon>Halosegnis</taxon>
    </lineage>
</organism>
<dbReference type="InterPro" id="IPR046506">
    <property type="entry name" value="DUF6684"/>
</dbReference>
<sequence length="97" mass="10288">MDDSAPRDDDDERSVFSRRTLSDLSVNAVPILVLGAFIGLFALLAPASGAEPLLGFHAALVGGVLLVSYVAARAITATGEELDGEREPRLYGDDDER</sequence>
<reference evidence="2 3" key="1">
    <citation type="journal article" date="2019" name="Int. J. Syst. Evol. Microbiol.">
        <title>The Global Catalogue of Microorganisms (GCM) 10K type strain sequencing project: providing services to taxonomists for standard genome sequencing and annotation.</title>
        <authorList>
            <consortium name="The Broad Institute Genomics Platform"/>
            <consortium name="The Broad Institute Genome Sequencing Center for Infectious Disease"/>
            <person name="Wu L."/>
            <person name="Ma J."/>
        </authorList>
    </citation>
    <scope>NUCLEOTIDE SEQUENCE [LARGE SCALE GENOMIC DNA]</scope>
    <source>
        <strain evidence="2 3">DT85</strain>
    </source>
</reference>
<dbReference type="GeneID" id="79266341"/>
<feature type="transmembrane region" description="Helical" evidence="1">
    <location>
        <begin position="53"/>
        <end position="72"/>
    </location>
</feature>
<dbReference type="Pfam" id="PF20389">
    <property type="entry name" value="DUF6684"/>
    <property type="match status" value="1"/>
</dbReference>
<dbReference type="Proteomes" id="UP001596398">
    <property type="component" value="Unassembled WGS sequence"/>
</dbReference>
<keyword evidence="3" id="KW-1185">Reference proteome</keyword>
<evidence type="ECO:0000313" key="2">
    <source>
        <dbReference type="EMBL" id="MFC7234673.1"/>
    </source>
</evidence>
<protein>
    <submittedName>
        <fullName evidence="2">DUF6684 family protein</fullName>
    </submittedName>
</protein>
<gene>
    <name evidence="2" type="ORF">ACFQJ4_04990</name>
</gene>
<proteinExistence type="predicted"/>